<dbReference type="Gene3D" id="3.20.20.80">
    <property type="entry name" value="Glycosidases"/>
    <property type="match status" value="1"/>
</dbReference>
<dbReference type="InterPro" id="IPR017853">
    <property type="entry name" value="GH"/>
</dbReference>
<evidence type="ECO:0000256" key="9">
    <source>
        <dbReference type="ARBA" id="ARBA00042895"/>
    </source>
</evidence>
<dbReference type="GO" id="GO:0005975">
    <property type="term" value="P:carbohydrate metabolic process"/>
    <property type="evidence" value="ECO:0007669"/>
    <property type="project" value="InterPro"/>
</dbReference>
<keyword evidence="8 10" id="KW-0326">Glycosidase</keyword>
<dbReference type="Pfam" id="PF13802">
    <property type="entry name" value="Gal_mutarotas_2"/>
    <property type="match status" value="1"/>
</dbReference>
<dbReference type="GO" id="GO:0017177">
    <property type="term" value="C:glucosidase II complex"/>
    <property type="evidence" value="ECO:0007669"/>
    <property type="project" value="TreeGrafter"/>
</dbReference>
<keyword evidence="7" id="KW-0325">Glycoprotein</keyword>
<evidence type="ECO:0000256" key="6">
    <source>
        <dbReference type="ARBA" id="ARBA00022824"/>
    </source>
</evidence>
<keyword evidence="14" id="KW-1185">Reference proteome</keyword>
<dbReference type="CDD" id="cd14752">
    <property type="entry name" value="GH31_N"/>
    <property type="match status" value="1"/>
</dbReference>
<comment type="pathway">
    <text evidence="2">Glycan metabolism; N-glycan metabolism.</text>
</comment>
<dbReference type="SUPFAM" id="SSF51445">
    <property type="entry name" value="(Trans)glycosidases"/>
    <property type="match status" value="1"/>
</dbReference>
<reference evidence="13" key="1">
    <citation type="submission" date="2022-06" db="EMBL/GenBank/DDBJ databases">
        <authorList>
            <consortium name="SYNGENTA / RWTH Aachen University"/>
        </authorList>
    </citation>
    <scope>NUCLEOTIDE SEQUENCE</scope>
</reference>
<dbReference type="PANTHER" id="PTHR22762:SF54">
    <property type="entry name" value="BCDNA.GH04962"/>
    <property type="match status" value="1"/>
</dbReference>
<evidence type="ECO:0000256" key="10">
    <source>
        <dbReference type="RuleBase" id="RU361185"/>
    </source>
</evidence>
<evidence type="ECO:0000256" key="4">
    <source>
        <dbReference type="ARBA" id="ARBA00022729"/>
    </source>
</evidence>
<dbReference type="InterPro" id="IPR000322">
    <property type="entry name" value="Glyco_hydro_31_TIM"/>
</dbReference>
<dbReference type="GO" id="GO:0030246">
    <property type="term" value="F:carbohydrate binding"/>
    <property type="evidence" value="ECO:0007669"/>
    <property type="project" value="InterPro"/>
</dbReference>
<gene>
    <name evidence="13" type="ORF">PPACK8108_LOCUS16230</name>
</gene>
<comment type="caution">
    <text evidence="13">The sequence shown here is derived from an EMBL/GenBank/DDBJ whole genome shotgun (WGS) entry which is preliminary data.</text>
</comment>
<comment type="subcellular location">
    <subcellularLocation>
        <location evidence="1">Endoplasmic reticulum</location>
    </subcellularLocation>
</comment>
<dbReference type="InterPro" id="IPR025887">
    <property type="entry name" value="Glyco_hydro_31_N_dom"/>
</dbReference>
<evidence type="ECO:0000259" key="12">
    <source>
        <dbReference type="Pfam" id="PF13802"/>
    </source>
</evidence>
<proteinExistence type="inferred from homology"/>
<evidence type="ECO:0000313" key="14">
    <source>
        <dbReference type="Proteomes" id="UP001153365"/>
    </source>
</evidence>
<evidence type="ECO:0000256" key="1">
    <source>
        <dbReference type="ARBA" id="ARBA00004240"/>
    </source>
</evidence>
<dbReference type="Gene3D" id="2.60.40.1760">
    <property type="entry name" value="glycosyl hydrolase (family 31)"/>
    <property type="match status" value="1"/>
</dbReference>
<dbReference type="SUPFAM" id="SSF74650">
    <property type="entry name" value="Galactose mutarotase-like"/>
    <property type="match status" value="1"/>
</dbReference>
<organism evidence="13 14">
    <name type="scientific">Phakopsora pachyrhizi</name>
    <name type="common">Asian soybean rust disease fungus</name>
    <dbReference type="NCBI Taxonomy" id="170000"/>
    <lineage>
        <taxon>Eukaryota</taxon>
        <taxon>Fungi</taxon>
        <taxon>Dikarya</taxon>
        <taxon>Basidiomycota</taxon>
        <taxon>Pucciniomycotina</taxon>
        <taxon>Pucciniomycetes</taxon>
        <taxon>Pucciniales</taxon>
        <taxon>Phakopsoraceae</taxon>
        <taxon>Phakopsora</taxon>
    </lineage>
</organism>
<feature type="non-terminal residue" evidence="13">
    <location>
        <position position="1"/>
    </location>
</feature>
<dbReference type="GO" id="GO:0006491">
    <property type="term" value="P:N-glycan processing"/>
    <property type="evidence" value="ECO:0007669"/>
    <property type="project" value="TreeGrafter"/>
</dbReference>
<feature type="domain" description="Glycoside hydrolase family 31 N-terminal" evidence="12">
    <location>
        <begin position="1"/>
        <end position="49"/>
    </location>
</feature>
<evidence type="ECO:0000256" key="2">
    <source>
        <dbReference type="ARBA" id="ARBA00004833"/>
    </source>
</evidence>
<comment type="similarity">
    <text evidence="3 10">Belongs to the glycosyl hydrolase 31 family.</text>
</comment>
<dbReference type="EMBL" id="CALTRL010004389">
    <property type="protein sequence ID" value="CAH7683011.1"/>
    <property type="molecule type" value="Genomic_DNA"/>
</dbReference>
<accession>A0AAV0BBF6</accession>
<evidence type="ECO:0000256" key="3">
    <source>
        <dbReference type="ARBA" id="ARBA00007806"/>
    </source>
</evidence>
<dbReference type="Proteomes" id="UP001153365">
    <property type="component" value="Unassembled WGS sequence"/>
</dbReference>
<evidence type="ECO:0000256" key="7">
    <source>
        <dbReference type="ARBA" id="ARBA00023180"/>
    </source>
</evidence>
<name>A0AAV0BBF6_PHAPC</name>
<dbReference type="InterPro" id="IPR011013">
    <property type="entry name" value="Gal_mutarotase_sf_dom"/>
</dbReference>
<keyword evidence="4" id="KW-0732">Signal</keyword>
<evidence type="ECO:0000313" key="13">
    <source>
        <dbReference type="EMBL" id="CAH7683011.1"/>
    </source>
</evidence>
<dbReference type="GO" id="GO:0090599">
    <property type="term" value="F:alpha-glucosidase activity"/>
    <property type="evidence" value="ECO:0007669"/>
    <property type="project" value="TreeGrafter"/>
</dbReference>
<dbReference type="Pfam" id="PF01055">
    <property type="entry name" value="Glyco_hydro_31_2nd"/>
    <property type="match status" value="1"/>
</dbReference>
<sequence>PYRLWNLDVFEYEHDSEITLYGAVPLIKVHRTGSTVGVFWLNSAETWVDVEKEQTKLDIKRDTTTNTHWISEAGIMDLFIFLGPTSKEIFSSFATLVGTNTIPPLFSSAYHQCRWNYVSQEDLLGVVHNFDKFEIPLDVIWLDIEYVEEHKYFIWNKKAFPEPLKMINKLESTGQKLVTILDPQIKLTMDLYVYKEAVDLGLLCKLPDGSEYEGWCWTGSSSWTTFFVSYS</sequence>
<evidence type="ECO:0000256" key="8">
    <source>
        <dbReference type="ARBA" id="ARBA00023295"/>
    </source>
</evidence>
<dbReference type="PANTHER" id="PTHR22762">
    <property type="entry name" value="ALPHA-GLUCOSIDASE"/>
    <property type="match status" value="1"/>
</dbReference>
<feature type="domain" description="Glycoside hydrolase family 31 TIM barrel" evidence="11">
    <location>
        <begin position="102"/>
        <end position="227"/>
    </location>
</feature>
<keyword evidence="6" id="KW-0256">Endoplasmic reticulum</keyword>
<evidence type="ECO:0000256" key="5">
    <source>
        <dbReference type="ARBA" id="ARBA00022801"/>
    </source>
</evidence>
<evidence type="ECO:0000259" key="11">
    <source>
        <dbReference type="Pfam" id="PF01055"/>
    </source>
</evidence>
<protein>
    <recommendedName>
        <fullName evidence="9">Glucosidase II subunit alpha</fullName>
    </recommendedName>
</protein>
<keyword evidence="5 10" id="KW-0378">Hydrolase</keyword>
<dbReference type="AlphaFoldDB" id="A0AAV0BBF6"/>